<dbReference type="AlphaFoldDB" id="A0A419WMR7"/>
<comment type="caution">
    <text evidence="1">The sequence shown here is derived from an EMBL/GenBank/DDBJ whole genome shotgun (WGS) entry which is preliminary data.</text>
</comment>
<evidence type="ECO:0000313" key="1">
    <source>
        <dbReference type="EMBL" id="RKD96751.1"/>
    </source>
</evidence>
<dbReference type="Proteomes" id="UP000284531">
    <property type="component" value="Unassembled WGS sequence"/>
</dbReference>
<protein>
    <submittedName>
        <fullName evidence="1">Uncharacterized protein</fullName>
    </submittedName>
</protein>
<sequence length="73" mass="8030">MNLENFNPDEFINQFNVKLENEGATPEESRAFKMGVYAMVGGFEGLLEKGATTSDLTTICKMFGKELKGGCDD</sequence>
<dbReference type="RefSeq" id="WP_120241408.1">
    <property type="nucleotide sequence ID" value="NZ_RAPQ01000012.1"/>
</dbReference>
<keyword evidence="2" id="KW-1185">Reference proteome</keyword>
<proteinExistence type="predicted"/>
<accession>A0A419WMR7</accession>
<dbReference type="EMBL" id="RAPQ01000012">
    <property type="protein sequence ID" value="RKD96751.1"/>
    <property type="molecule type" value="Genomic_DNA"/>
</dbReference>
<organism evidence="1 2">
    <name type="scientific">Marinifilum flexuosum</name>
    <dbReference type="NCBI Taxonomy" id="1117708"/>
    <lineage>
        <taxon>Bacteria</taxon>
        <taxon>Pseudomonadati</taxon>
        <taxon>Bacteroidota</taxon>
        <taxon>Bacteroidia</taxon>
        <taxon>Marinilabiliales</taxon>
        <taxon>Marinifilaceae</taxon>
    </lineage>
</organism>
<evidence type="ECO:0000313" key="2">
    <source>
        <dbReference type="Proteomes" id="UP000284531"/>
    </source>
</evidence>
<reference evidence="1 2" key="1">
    <citation type="submission" date="2018-09" db="EMBL/GenBank/DDBJ databases">
        <title>Genomic Encyclopedia of Archaeal and Bacterial Type Strains, Phase II (KMG-II): from individual species to whole genera.</title>
        <authorList>
            <person name="Goeker M."/>
        </authorList>
    </citation>
    <scope>NUCLEOTIDE SEQUENCE [LARGE SCALE GENOMIC DNA]</scope>
    <source>
        <strain evidence="1 2">DSM 21950</strain>
    </source>
</reference>
<gene>
    <name evidence="1" type="ORF">BXY64_3697</name>
</gene>
<name>A0A419WMR7_9BACT</name>